<evidence type="ECO:0000313" key="6">
    <source>
        <dbReference type="EMBL" id="CRK76806.1"/>
    </source>
</evidence>
<proteinExistence type="inferred from homology"/>
<sequence length="384" mass="43300">MLTTKLNSYTFNKNGIWYFSRRVPADLRRHYRTNRIAYSLRTKSVRDARIRAMSDAAKLDRHWHILRISSEDLPGKHLLTDAVQEPVAEPAVDEYSLKDAVAVYLRLKGHDRPPTFEAAVRRSCGYLIDCCGMKALKDYLRSDATKFRDYLFAKGLNGASVARIFGTVRAVINLALSEFGLAIVNPFSNVYFNQKEGVKKRLPVKTEDIKKVQAECYKADDEMRWLVALVADTGIRLAEGAGLLRSDFINKDGILCVRIRPHSWRSLKTASSERVVPLVGSAKWAAERILEEPNSSQFAFPKYNNGERTSANSASAALNKWLKGKIGEGYTMHSFRHSMRDRLRAVECPSDIIDQIGGWLTQGVGASYGEGYSPEVMQKWLLLS</sequence>
<dbReference type="InterPro" id="IPR046668">
    <property type="entry name" value="DUF6538"/>
</dbReference>
<dbReference type="InterPro" id="IPR013762">
    <property type="entry name" value="Integrase-like_cat_sf"/>
</dbReference>
<evidence type="ECO:0000256" key="4">
    <source>
        <dbReference type="ARBA" id="ARBA00023172"/>
    </source>
</evidence>
<dbReference type="Proteomes" id="UP000048949">
    <property type="component" value="Unassembled WGS sequence"/>
</dbReference>
<dbReference type="InterPro" id="IPR002104">
    <property type="entry name" value="Integrase_catalytic"/>
</dbReference>
<dbReference type="PANTHER" id="PTHR30349">
    <property type="entry name" value="PHAGE INTEGRASE-RELATED"/>
    <property type="match status" value="1"/>
</dbReference>
<dbReference type="SUPFAM" id="SSF56349">
    <property type="entry name" value="DNA breaking-rejoining enzymes"/>
    <property type="match status" value="1"/>
</dbReference>
<organism evidence="6 7">
    <name type="scientific">Nereida ignava</name>
    <dbReference type="NCBI Taxonomy" id="282199"/>
    <lineage>
        <taxon>Bacteria</taxon>
        <taxon>Pseudomonadati</taxon>
        <taxon>Pseudomonadota</taxon>
        <taxon>Alphaproteobacteria</taxon>
        <taxon>Rhodobacterales</taxon>
        <taxon>Roseobacteraceae</taxon>
        <taxon>Nereida</taxon>
    </lineage>
</organism>
<evidence type="ECO:0000256" key="2">
    <source>
        <dbReference type="ARBA" id="ARBA00022908"/>
    </source>
</evidence>
<dbReference type="GO" id="GO:0003677">
    <property type="term" value="F:DNA binding"/>
    <property type="evidence" value="ECO:0007669"/>
    <property type="project" value="UniProtKB-KW"/>
</dbReference>
<name>A0A0U1NQ36_9RHOB</name>
<protein>
    <submittedName>
        <fullName evidence="6">Tyrosine recombinase XerC</fullName>
    </submittedName>
</protein>
<keyword evidence="4" id="KW-0233">DNA recombination</keyword>
<dbReference type="InterPro" id="IPR050090">
    <property type="entry name" value="Tyrosine_recombinase_XerCD"/>
</dbReference>
<evidence type="ECO:0000259" key="5">
    <source>
        <dbReference type="PROSITE" id="PS51898"/>
    </source>
</evidence>
<evidence type="ECO:0000256" key="1">
    <source>
        <dbReference type="ARBA" id="ARBA00008857"/>
    </source>
</evidence>
<dbReference type="GO" id="GO:0006310">
    <property type="term" value="P:DNA recombination"/>
    <property type="evidence" value="ECO:0007669"/>
    <property type="project" value="UniProtKB-KW"/>
</dbReference>
<evidence type="ECO:0000313" key="7">
    <source>
        <dbReference type="Proteomes" id="UP000048949"/>
    </source>
</evidence>
<dbReference type="Gene3D" id="1.10.443.10">
    <property type="entry name" value="Intergrase catalytic core"/>
    <property type="match status" value="1"/>
</dbReference>
<dbReference type="InterPro" id="IPR011010">
    <property type="entry name" value="DNA_brk_join_enz"/>
</dbReference>
<comment type="similarity">
    <text evidence="1">Belongs to the 'phage' integrase family.</text>
</comment>
<keyword evidence="7" id="KW-1185">Reference proteome</keyword>
<dbReference type="GO" id="GO:0015074">
    <property type="term" value="P:DNA integration"/>
    <property type="evidence" value="ECO:0007669"/>
    <property type="project" value="UniProtKB-KW"/>
</dbReference>
<dbReference type="EMBL" id="CVQV01000046">
    <property type="protein sequence ID" value="CRK76806.1"/>
    <property type="molecule type" value="Genomic_DNA"/>
</dbReference>
<dbReference type="STRING" id="282199.GCA_001049735_02874"/>
<dbReference type="PROSITE" id="PS51898">
    <property type="entry name" value="TYR_RECOMBINASE"/>
    <property type="match status" value="1"/>
</dbReference>
<dbReference type="Pfam" id="PF20172">
    <property type="entry name" value="DUF6538"/>
    <property type="match status" value="1"/>
</dbReference>
<keyword evidence="2" id="KW-0229">DNA integration</keyword>
<evidence type="ECO:0000256" key="3">
    <source>
        <dbReference type="ARBA" id="ARBA00023125"/>
    </source>
</evidence>
<dbReference type="RefSeq" id="WP_048600190.1">
    <property type="nucleotide sequence ID" value="NZ_CVPC01000046.1"/>
</dbReference>
<dbReference type="AlphaFoldDB" id="A0A0U1NQ36"/>
<feature type="domain" description="Tyr recombinase" evidence="5">
    <location>
        <begin position="197"/>
        <end position="384"/>
    </location>
</feature>
<gene>
    <name evidence="6" type="ORF">NIG5292_02875</name>
</gene>
<accession>A0A0U1NQ36</accession>
<dbReference type="PANTHER" id="PTHR30349:SF41">
    <property type="entry name" value="INTEGRASE_RECOMBINASE PROTEIN MJ0367-RELATED"/>
    <property type="match status" value="1"/>
</dbReference>
<dbReference type="Pfam" id="PF00589">
    <property type="entry name" value="Phage_integrase"/>
    <property type="match status" value="1"/>
</dbReference>
<reference evidence="6 7" key="1">
    <citation type="submission" date="2015-04" db="EMBL/GenBank/DDBJ databases">
        <authorList>
            <person name="Syromyatnikov M.Y."/>
            <person name="Popov V.N."/>
        </authorList>
    </citation>
    <scope>NUCLEOTIDE SEQUENCE [LARGE SCALE GENOMIC DNA]</scope>
    <source>
        <strain evidence="6 7">CECT 5292</strain>
    </source>
</reference>
<keyword evidence="3" id="KW-0238">DNA-binding</keyword>